<dbReference type="Proteomes" id="UP000677228">
    <property type="component" value="Unassembled WGS sequence"/>
</dbReference>
<feature type="domain" description="EGF-like" evidence="2">
    <location>
        <begin position="325"/>
        <end position="367"/>
    </location>
</feature>
<proteinExistence type="predicted"/>
<feature type="domain" description="EGF-like" evidence="2">
    <location>
        <begin position="248"/>
        <end position="282"/>
    </location>
</feature>
<dbReference type="SMART" id="SM00181">
    <property type="entry name" value="EGF"/>
    <property type="match status" value="5"/>
</dbReference>
<feature type="domain" description="EGF-like" evidence="2">
    <location>
        <begin position="88"/>
        <end position="124"/>
    </location>
</feature>
<dbReference type="Proteomes" id="UP000682733">
    <property type="component" value="Unassembled WGS sequence"/>
</dbReference>
<dbReference type="PANTHER" id="PTHR39069">
    <property type="entry name" value="ECDYSONE-INDUCIBLE GENE E1, ISOFORM A"/>
    <property type="match status" value="1"/>
</dbReference>
<dbReference type="AlphaFoldDB" id="A0A8S2D466"/>
<feature type="domain" description="EGF-like" evidence="2">
    <location>
        <begin position="130"/>
        <end position="173"/>
    </location>
</feature>
<sequence>MYGRMNYYITILIINLMFLSVLCTNCNYHWQCTKYEYCHDYMCKCQPEYVLVSGKCLGQLLTTRSLDFTTMRSTTSTTIIYDSVLGYRCDSNQNCNGLVTSAICVNRICVCKPGYEADGIMNCRPITGIRLLGDHCSAHSQCKSIATDRSKVCMSNRCSCTEGYLPIDSYRCIKDFEPLRTTHSPSTEAVGYGSYCQQDLDCQRSSLLMICRQSSCLCIEGYVPLGKYICYNMGSYFTDFQISLLGGSCVNTVNCQGVNAICENGECSCRKGYFPVDKWTCLMIDDNSDDEIIPQTVPSTTKISWWPWSPTTHRTQTTLDSTIKNLSWRTKCVINKTCVTVDKNSHCARRRCVCNIGYDLINGEKCVKRKQLQKPQSRTDCN</sequence>
<dbReference type="InterPro" id="IPR000742">
    <property type="entry name" value="EGF"/>
</dbReference>
<evidence type="ECO:0000313" key="5">
    <source>
        <dbReference type="Proteomes" id="UP000677228"/>
    </source>
</evidence>
<feature type="domain" description="EGF-like" evidence="2">
    <location>
        <begin position="25"/>
        <end position="57"/>
    </location>
</feature>
<dbReference type="Pfam" id="PF01683">
    <property type="entry name" value="EB"/>
    <property type="match status" value="1"/>
</dbReference>
<dbReference type="EMBL" id="CAJOBA010002783">
    <property type="protein sequence ID" value="CAF3659346.1"/>
    <property type="molecule type" value="Genomic_DNA"/>
</dbReference>
<evidence type="ECO:0000259" key="2">
    <source>
        <dbReference type="SMART" id="SM00181"/>
    </source>
</evidence>
<feature type="transmembrane region" description="Helical" evidence="1">
    <location>
        <begin position="7"/>
        <end position="30"/>
    </location>
</feature>
<dbReference type="PANTHER" id="PTHR39069:SF8">
    <property type="entry name" value="FI17111P1"/>
    <property type="match status" value="1"/>
</dbReference>
<evidence type="ECO:0000256" key="1">
    <source>
        <dbReference type="SAM" id="Phobius"/>
    </source>
</evidence>
<comment type="caution">
    <text evidence="3">The sequence shown here is derived from an EMBL/GenBank/DDBJ whole genome shotgun (WGS) entry which is preliminary data.</text>
</comment>
<protein>
    <recommendedName>
        <fullName evidence="2">EGF-like domain-containing protein</fullName>
    </recommendedName>
</protein>
<name>A0A8S2D466_9BILA</name>
<organism evidence="3 5">
    <name type="scientific">Didymodactylos carnosus</name>
    <dbReference type="NCBI Taxonomy" id="1234261"/>
    <lineage>
        <taxon>Eukaryota</taxon>
        <taxon>Metazoa</taxon>
        <taxon>Spiralia</taxon>
        <taxon>Gnathifera</taxon>
        <taxon>Rotifera</taxon>
        <taxon>Eurotatoria</taxon>
        <taxon>Bdelloidea</taxon>
        <taxon>Philodinida</taxon>
        <taxon>Philodinidae</taxon>
        <taxon>Didymodactylos</taxon>
    </lineage>
</organism>
<evidence type="ECO:0000313" key="4">
    <source>
        <dbReference type="EMBL" id="CAF3659346.1"/>
    </source>
</evidence>
<accession>A0A8S2D466</accession>
<keyword evidence="1" id="KW-0472">Membrane</keyword>
<keyword evidence="1" id="KW-1133">Transmembrane helix</keyword>
<dbReference type="InterPro" id="IPR006149">
    <property type="entry name" value="EB_dom"/>
</dbReference>
<keyword evidence="1" id="KW-0812">Transmembrane</keyword>
<reference evidence="3" key="1">
    <citation type="submission" date="2021-02" db="EMBL/GenBank/DDBJ databases">
        <authorList>
            <person name="Nowell W R."/>
        </authorList>
    </citation>
    <scope>NUCLEOTIDE SEQUENCE</scope>
</reference>
<gene>
    <name evidence="3" type="ORF">OVA965_LOCUS8318</name>
    <name evidence="4" type="ORF">TMI583_LOCUS8312</name>
</gene>
<evidence type="ECO:0000313" key="3">
    <source>
        <dbReference type="EMBL" id="CAF0874838.1"/>
    </source>
</evidence>
<dbReference type="EMBL" id="CAJNOK010002783">
    <property type="protein sequence ID" value="CAF0874838.1"/>
    <property type="molecule type" value="Genomic_DNA"/>
</dbReference>